<proteinExistence type="predicted"/>
<gene>
    <name evidence="2" type="ordered locus">Dshi_0377</name>
</gene>
<protein>
    <submittedName>
        <fullName evidence="2">Uncharacterized protein</fullName>
    </submittedName>
</protein>
<keyword evidence="1" id="KW-0472">Membrane</keyword>
<dbReference type="KEGG" id="dsh:Dshi_0377"/>
<keyword evidence="1" id="KW-0812">Transmembrane</keyword>
<feature type="transmembrane region" description="Helical" evidence="1">
    <location>
        <begin position="77"/>
        <end position="98"/>
    </location>
</feature>
<accession>A8LMY2</accession>
<dbReference type="AlphaFoldDB" id="A8LMY2"/>
<reference evidence="3" key="1">
    <citation type="journal article" date="2010" name="ISME J.">
        <title>The complete genome sequence of the algal symbiont Dinoroseobacter shibae: a hitchhiker's guide to life in the sea.</title>
        <authorList>
            <person name="Wagner-Dobler I."/>
            <person name="Ballhausen B."/>
            <person name="Berger M."/>
            <person name="Brinkhoff T."/>
            <person name="Buchholz I."/>
            <person name="Bunk B."/>
            <person name="Cypionka H."/>
            <person name="Daniel R."/>
            <person name="Drepper T."/>
            <person name="Gerdts G."/>
            <person name="Hahnke S."/>
            <person name="Han C."/>
            <person name="Jahn D."/>
            <person name="Kalhoefer D."/>
            <person name="Kiss H."/>
            <person name="Klenk H.P."/>
            <person name="Kyrpides N."/>
            <person name="Liebl W."/>
            <person name="Liesegang H."/>
            <person name="Meincke L."/>
            <person name="Pati A."/>
            <person name="Petersen J."/>
            <person name="Piekarski T."/>
            <person name="Pommerenke C."/>
            <person name="Pradella S."/>
            <person name="Pukall R."/>
            <person name="Rabus R."/>
            <person name="Stackebrandt E."/>
            <person name="Thole S."/>
            <person name="Thompson L."/>
            <person name="Tielen P."/>
            <person name="Tomasch J."/>
            <person name="von Jan M."/>
            <person name="Wanphrut N."/>
            <person name="Wichels A."/>
            <person name="Zech H."/>
            <person name="Simon M."/>
        </authorList>
    </citation>
    <scope>NUCLEOTIDE SEQUENCE [LARGE SCALE GENOMIC DNA]</scope>
    <source>
        <strain evidence="3">DSM 16493 / NCIMB 14021 / DFL 12</strain>
    </source>
</reference>
<dbReference type="Proteomes" id="UP000006833">
    <property type="component" value="Chromosome"/>
</dbReference>
<evidence type="ECO:0000256" key="1">
    <source>
        <dbReference type="SAM" id="Phobius"/>
    </source>
</evidence>
<feature type="transmembrane region" description="Helical" evidence="1">
    <location>
        <begin position="46"/>
        <end position="71"/>
    </location>
</feature>
<evidence type="ECO:0000313" key="2">
    <source>
        <dbReference type="EMBL" id="ABV92126.1"/>
    </source>
</evidence>
<dbReference type="EMBL" id="CP000830">
    <property type="protein sequence ID" value="ABV92126.1"/>
    <property type="molecule type" value="Genomic_DNA"/>
</dbReference>
<sequence>MTLARELEDIEARRAAGTLTEADAALAKDALLRGADPAPRRGRNPVLLAGLFSNLMLTLVILCGLAAAVFMFVPLTLAMPIMIVLALCLPVIWFWDWFTDLF</sequence>
<name>A8LMY2_DINSH</name>
<evidence type="ECO:0000313" key="3">
    <source>
        <dbReference type="Proteomes" id="UP000006833"/>
    </source>
</evidence>
<dbReference type="STRING" id="398580.Dshi_0377"/>
<keyword evidence="1" id="KW-1133">Transmembrane helix</keyword>
<dbReference type="HOGENOM" id="CLU_2272913_0_0_5"/>
<keyword evidence="3" id="KW-1185">Reference proteome</keyword>
<organism evidence="2 3">
    <name type="scientific">Dinoroseobacter shibae (strain DSM 16493 / NCIMB 14021 / DFL 12)</name>
    <dbReference type="NCBI Taxonomy" id="398580"/>
    <lineage>
        <taxon>Bacteria</taxon>
        <taxon>Pseudomonadati</taxon>
        <taxon>Pseudomonadota</taxon>
        <taxon>Alphaproteobacteria</taxon>
        <taxon>Rhodobacterales</taxon>
        <taxon>Roseobacteraceae</taxon>
        <taxon>Dinoroseobacter</taxon>
    </lineage>
</organism>
<dbReference type="RefSeq" id="WP_012177056.1">
    <property type="nucleotide sequence ID" value="NC_009952.1"/>
</dbReference>